<protein>
    <submittedName>
        <fullName evidence="1">Uncharacterized protein</fullName>
    </submittedName>
</protein>
<gene>
    <name evidence="1" type="ORF">GCM10007981_11870</name>
</gene>
<keyword evidence="2" id="KW-1185">Reference proteome</keyword>
<organism evidence="1 2">
    <name type="scientific">Thermocladium modestius</name>
    <dbReference type="NCBI Taxonomy" id="62609"/>
    <lineage>
        <taxon>Archaea</taxon>
        <taxon>Thermoproteota</taxon>
        <taxon>Thermoprotei</taxon>
        <taxon>Thermoproteales</taxon>
        <taxon>Thermoproteaceae</taxon>
        <taxon>Thermocladium</taxon>
    </lineage>
</organism>
<dbReference type="EMBL" id="BMNL01000003">
    <property type="protein sequence ID" value="GGP21165.1"/>
    <property type="molecule type" value="Genomic_DNA"/>
</dbReference>
<proteinExistence type="predicted"/>
<dbReference type="AlphaFoldDB" id="A0A830GWN6"/>
<sequence length="172" mass="19559">MFSVNERKLNELNERMRHDLGGISMKRIDKVRKVAAFRVNYEKNMAKKCGKLREQCLKMLHDVLNGYDAGDVNVLLGKGNAAIVAFFLWRRDEVALMDYLGNGKYDSNEVRQAYLGLGAKERDIDEALGSGGKSEKLVVIKLPRRKRVNAKSEKDDLPQLTTIDDLPDDLFK</sequence>
<comment type="caution">
    <text evidence="1">The sequence shown here is derived from an EMBL/GenBank/DDBJ whole genome shotgun (WGS) entry which is preliminary data.</text>
</comment>
<reference evidence="1" key="2">
    <citation type="submission" date="2020-09" db="EMBL/GenBank/DDBJ databases">
        <authorList>
            <person name="Sun Q."/>
            <person name="Ohkuma M."/>
        </authorList>
    </citation>
    <scope>NUCLEOTIDE SEQUENCE</scope>
    <source>
        <strain evidence="1">JCM 10088</strain>
    </source>
</reference>
<reference evidence="1" key="1">
    <citation type="journal article" date="2014" name="Int. J. Syst. Evol. Microbiol.">
        <title>Complete genome sequence of Corynebacterium casei LMG S-19264T (=DSM 44701T), isolated from a smear-ripened cheese.</title>
        <authorList>
            <consortium name="US DOE Joint Genome Institute (JGI-PGF)"/>
            <person name="Walter F."/>
            <person name="Albersmeier A."/>
            <person name="Kalinowski J."/>
            <person name="Ruckert C."/>
        </authorList>
    </citation>
    <scope>NUCLEOTIDE SEQUENCE</scope>
    <source>
        <strain evidence="1">JCM 10088</strain>
    </source>
</reference>
<evidence type="ECO:0000313" key="1">
    <source>
        <dbReference type="EMBL" id="GGP21165.1"/>
    </source>
</evidence>
<evidence type="ECO:0000313" key="2">
    <source>
        <dbReference type="Proteomes" id="UP000610960"/>
    </source>
</evidence>
<accession>A0A830GWN6</accession>
<dbReference type="Proteomes" id="UP000610960">
    <property type="component" value="Unassembled WGS sequence"/>
</dbReference>
<name>A0A830GWN6_9CREN</name>